<protein>
    <submittedName>
        <fullName evidence="2">Uncharacterized protein</fullName>
    </submittedName>
</protein>
<dbReference type="EMBL" id="OZ020099">
    <property type="protein sequence ID" value="CAK9271749.1"/>
    <property type="molecule type" value="Genomic_DNA"/>
</dbReference>
<evidence type="ECO:0000313" key="2">
    <source>
        <dbReference type="EMBL" id="CAK9271749.1"/>
    </source>
</evidence>
<evidence type="ECO:0000256" key="1">
    <source>
        <dbReference type="SAM" id="MobiDB-lite"/>
    </source>
</evidence>
<sequence length="387" mass="41507">MVKMNLHSESEDPQIQRLNEFFLVADKIRKVGRSVRQGLGKFKKSSPNGGGARLSALASNENPLFTNGSFVLPKQGSREAPSASSFPPPGNPLGKEGVSAIQASKTSAALNTQTECQLSGKNAQAISARSDGGECEGHPQRSPSALVHQGIPSRAQTSAAEAPGESSHTQDQPPLGGEHPRSIASGSQFGAGRSTSPSGADTQGPLPVDLSLELEVKFPEDMVLKMKTLHECLKLHLPVSFISATLLTRGYFLILFENEEGVIATRKLTSVEWSELSLSFSMYTPGFDASAQGAETLLTHTIKVQFPNLHEQFRNVRALTIMANKLGEVLDIEAADSYVKRPTGPMVTIEIKDITKLAGYIRIPSMAEGASTTDTIRKRILYSGLPN</sequence>
<dbReference type="Proteomes" id="UP001497444">
    <property type="component" value="Chromosome 4"/>
</dbReference>
<proteinExistence type="predicted"/>
<feature type="region of interest" description="Disordered" evidence="1">
    <location>
        <begin position="121"/>
        <end position="206"/>
    </location>
</feature>
<feature type="region of interest" description="Disordered" evidence="1">
    <location>
        <begin position="67"/>
        <end position="97"/>
    </location>
</feature>
<reference evidence="2" key="1">
    <citation type="submission" date="2024-02" db="EMBL/GenBank/DDBJ databases">
        <authorList>
            <consortium name="ELIXIR-Norway"/>
            <consortium name="Elixir Norway"/>
        </authorList>
    </citation>
    <scope>NUCLEOTIDE SEQUENCE</scope>
</reference>
<gene>
    <name evidence="2" type="ORF">CSSPJE1EN1_LOCUS17227</name>
</gene>
<organism evidence="2 3">
    <name type="scientific">Sphagnum jensenii</name>
    <dbReference type="NCBI Taxonomy" id="128206"/>
    <lineage>
        <taxon>Eukaryota</taxon>
        <taxon>Viridiplantae</taxon>
        <taxon>Streptophyta</taxon>
        <taxon>Embryophyta</taxon>
        <taxon>Bryophyta</taxon>
        <taxon>Sphagnophytina</taxon>
        <taxon>Sphagnopsida</taxon>
        <taxon>Sphagnales</taxon>
        <taxon>Sphagnaceae</taxon>
        <taxon>Sphagnum</taxon>
    </lineage>
</organism>
<evidence type="ECO:0000313" key="3">
    <source>
        <dbReference type="Proteomes" id="UP001497444"/>
    </source>
</evidence>
<name>A0ABP0WY10_9BRYO</name>
<accession>A0ABP0WY10</accession>
<keyword evidence="3" id="KW-1185">Reference proteome</keyword>
<feature type="compositionally biased region" description="Polar residues" evidence="1">
    <location>
        <begin position="184"/>
        <end position="201"/>
    </location>
</feature>